<sequence length="304" mass="33147">MSEKKRVACIELGGTTAAVAIAEEIGTFLWKKKGIPTAFPTPGEEAIKQICDELNNCGYDFEAVGIASFGPLDIEKGGIANTPKTNWKHFPLIESVKKHLNKKDVPIILETDVNAPAYSEYLALNEKGEKARAVSYMTIGTGVGLGVFVDGRTLHGILHPEFGHIVVDKYKDDPFPGVCAFHGRCIEGSISATALAERLKIKPEELKDVPNDHEVWDYFCYYVARAAATAAYAYAIDNFVVGGGIMTGDNRGFLFDKANAMLKDMINGYLDVPLIRRPVYNKDAGLVGAAACALHPEVFVFEKK</sequence>
<keyword evidence="4" id="KW-0460">Magnesium</keyword>
<keyword evidence="2" id="KW-0479">Metal-binding</keyword>
<dbReference type="InterPro" id="IPR043129">
    <property type="entry name" value="ATPase_NBD"/>
</dbReference>
<reference evidence="7 8" key="1">
    <citation type="submission" date="2024-04" db="EMBL/GenBank/DDBJ databases">
        <title>Tritrichomonas musculus Genome.</title>
        <authorList>
            <person name="Alves-Ferreira E."/>
            <person name="Grigg M."/>
            <person name="Lorenzi H."/>
            <person name="Galac M."/>
        </authorList>
    </citation>
    <scope>NUCLEOTIDE SEQUENCE [LARGE SCALE GENOMIC DNA]</scope>
    <source>
        <strain evidence="7 8">EAF2021</strain>
    </source>
</reference>
<dbReference type="SUPFAM" id="SSF53067">
    <property type="entry name" value="Actin-like ATPase domain"/>
    <property type="match status" value="1"/>
</dbReference>
<comment type="cofactor">
    <cofactor evidence="1">
        <name>Mg(2+)</name>
        <dbReference type="ChEBI" id="CHEBI:18420"/>
    </cofactor>
</comment>
<evidence type="ECO:0000256" key="3">
    <source>
        <dbReference type="ARBA" id="ARBA00022833"/>
    </source>
</evidence>
<evidence type="ECO:0000256" key="2">
    <source>
        <dbReference type="ARBA" id="ARBA00022723"/>
    </source>
</evidence>
<evidence type="ECO:0000256" key="6">
    <source>
        <dbReference type="ARBA" id="ARBA00048451"/>
    </source>
</evidence>
<dbReference type="InterPro" id="IPR051804">
    <property type="entry name" value="Carb_Metab_Reg_Kinase/Isom"/>
</dbReference>
<comment type="caution">
    <text evidence="7">The sequence shown here is derived from an EMBL/GenBank/DDBJ whole genome shotgun (WGS) entry which is preliminary data.</text>
</comment>
<name>A0ABR2JS35_9EUKA</name>
<protein>
    <recommendedName>
        <fullName evidence="5">fructokinase</fullName>
        <ecNumber evidence="5">2.7.1.4</ecNumber>
    </recommendedName>
</protein>
<accession>A0ABR2JS35</accession>
<evidence type="ECO:0000313" key="7">
    <source>
        <dbReference type="EMBL" id="KAK8881562.1"/>
    </source>
</evidence>
<dbReference type="Pfam" id="PF00480">
    <property type="entry name" value="ROK"/>
    <property type="match status" value="1"/>
</dbReference>
<dbReference type="InterPro" id="IPR000600">
    <property type="entry name" value="ROK"/>
</dbReference>
<dbReference type="EC" id="2.7.1.4" evidence="5"/>
<evidence type="ECO:0000256" key="5">
    <source>
        <dbReference type="ARBA" id="ARBA00038887"/>
    </source>
</evidence>
<evidence type="ECO:0000256" key="4">
    <source>
        <dbReference type="ARBA" id="ARBA00022842"/>
    </source>
</evidence>
<dbReference type="PROSITE" id="PS01125">
    <property type="entry name" value="ROK"/>
    <property type="match status" value="1"/>
</dbReference>
<organism evidence="7 8">
    <name type="scientific">Tritrichomonas musculus</name>
    <dbReference type="NCBI Taxonomy" id="1915356"/>
    <lineage>
        <taxon>Eukaryota</taxon>
        <taxon>Metamonada</taxon>
        <taxon>Parabasalia</taxon>
        <taxon>Tritrichomonadida</taxon>
        <taxon>Tritrichomonadidae</taxon>
        <taxon>Tritrichomonas</taxon>
    </lineage>
</organism>
<dbReference type="EMBL" id="JAPFFF010000010">
    <property type="protein sequence ID" value="KAK8881562.1"/>
    <property type="molecule type" value="Genomic_DNA"/>
</dbReference>
<dbReference type="PANTHER" id="PTHR42742:SF3">
    <property type="entry name" value="FRUCTOKINASE"/>
    <property type="match status" value="1"/>
</dbReference>
<comment type="catalytic activity">
    <reaction evidence="6">
        <text>D-fructose + ATP = D-fructose 6-phosphate + ADP + H(+)</text>
        <dbReference type="Rhea" id="RHEA:16125"/>
        <dbReference type="ChEBI" id="CHEBI:15378"/>
        <dbReference type="ChEBI" id="CHEBI:30616"/>
        <dbReference type="ChEBI" id="CHEBI:37721"/>
        <dbReference type="ChEBI" id="CHEBI:61527"/>
        <dbReference type="ChEBI" id="CHEBI:456216"/>
        <dbReference type="EC" id="2.7.1.4"/>
    </reaction>
</comment>
<gene>
    <name evidence="7" type="ORF">M9Y10_004306</name>
</gene>
<keyword evidence="3" id="KW-0862">Zinc</keyword>
<evidence type="ECO:0000256" key="1">
    <source>
        <dbReference type="ARBA" id="ARBA00001946"/>
    </source>
</evidence>
<dbReference type="Proteomes" id="UP001470230">
    <property type="component" value="Unassembled WGS sequence"/>
</dbReference>
<dbReference type="Gene3D" id="3.30.420.40">
    <property type="match status" value="2"/>
</dbReference>
<proteinExistence type="predicted"/>
<keyword evidence="8" id="KW-1185">Reference proteome</keyword>
<dbReference type="CDD" id="cd24067">
    <property type="entry name" value="ASKHA_NBD_ROK_BsFRK-like"/>
    <property type="match status" value="1"/>
</dbReference>
<dbReference type="PANTHER" id="PTHR42742">
    <property type="entry name" value="TRANSCRIPTIONAL REPRESSOR MPRA"/>
    <property type="match status" value="1"/>
</dbReference>
<dbReference type="InterPro" id="IPR049874">
    <property type="entry name" value="ROK_cs"/>
</dbReference>
<evidence type="ECO:0000313" key="8">
    <source>
        <dbReference type="Proteomes" id="UP001470230"/>
    </source>
</evidence>